<evidence type="ECO:0000313" key="5">
    <source>
        <dbReference type="EMBL" id="PRO96180.1"/>
    </source>
</evidence>
<dbReference type="PANTHER" id="PTHR10357:SF179">
    <property type="entry name" value="NEUTRAL AND BASIC AMINO ACID TRANSPORT PROTEIN RBAT"/>
    <property type="match status" value="1"/>
</dbReference>
<dbReference type="Gene3D" id="3.20.20.80">
    <property type="entry name" value="Glycosidases"/>
    <property type="match status" value="1"/>
</dbReference>
<evidence type="ECO:0000259" key="4">
    <source>
        <dbReference type="SMART" id="SM00642"/>
    </source>
</evidence>
<dbReference type="InterPro" id="IPR013780">
    <property type="entry name" value="Glyco_hydro_b"/>
</dbReference>
<dbReference type="InterPro" id="IPR056300">
    <property type="entry name" value="SusG-like_C"/>
</dbReference>
<dbReference type="CDD" id="cd11333">
    <property type="entry name" value="AmyAc_SI_OligoGlu_DGase"/>
    <property type="match status" value="1"/>
</dbReference>
<keyword evidence="7" id="KW-1185">Reference proteome</keyword>
<evidence type="ECO:0000313" key="6">
    <source>
        <dbReference type="EMBL" id="RMW44304.1"/>
    </source>
</evidence>
<dbReference type="Proteomes" id="UP000276249">
    <property type="component" value="Unassembled WGS sequence"/>
</dbReference>
<dbReference type="InterPro" id="IPR006047">
    <property type="entry name" value="GH13_cat_dom"/>
</dbReference>
<protein>
    <submittedName>
        <fullName evidence="6">Alpha-glucosidase</fullName>
    </submittedName>
    <submittedName>
        <fullName evidence="5">Glucohydrolase</fullName>
    </submittedName>
</protein>
<dbReference type="FunFam" id="3.20.20.80:FF:000064">
    <property type="entry name" value="Oligo-1,6-glucosidase"/>
    <property type="match status" value="1"/>
</dbReference>
<dbReference type="NCBIfam" id="NF008183">
    <property type="entry name" value="PRK10933.1"/>
    <property type="match status" value="1"/>
</dbReference>
<dbReference type="GO" id="GO:0004553">
    <property type="term" value="F:hydrolase activity, hydrolyzing O-glycosyl compounds"/>
    <property type="evidence" value="ECO:0007669"/>
    <property type="project" value="UniProtKB-ARBA"/>
</dbReference>
<dbReference type="Pfam" id="PF23915">
    <property type="entry name" value="SusG_C"/>
    <property type="match status" value="1"/>
</dbReference>
<evidence type="ECO:0000256" key="1">
    <source>
        <dbReference type="ARBA" id="ARBA00008061"/>
    </source>
</evidence>
<gene>
    <name evidence="5" type="ORF">C6Y08_00790</name>
    <name evidence="6" type="ORF">D6U18_14820</name>
</gene>
<feature type="domain" description="Glycosyl hydrolase family 13 catalytic" evidence="4">
    <location>
        <begin position="14"/>
        <end position="419"/>
    </location>
</feature>
<evidence type="ECO:0000256" key="2">
    <source>
        <dbReference type="ARBA" id="ARBA00022801"/>
    </source>
</evidence>
<proteinExistence type="inferred from homology"/>
<sequence length="563" mass="65036">MKTNEWWRRAVVYQIYPQSFNDTNNDGIGDLRGIIEKLDYIKSIGVNTLWLTPFFESPLIDNGYDVSDYKKVASDFGTMQDMEALIAEAHQRGLKLIFDLVVNHSSDQHQWFRESKLSRDNKYSDYYIWRDPKPDGAAPSNLGSVFGGSAWTYVKARNQYYLHLFAKEQPDLNWDSKALRYAVYDVMDFWLAKGVDGFRMDSISFLSKNAEFEDVPVEDNKKFGAYYYGTANGPHIHEYLKEMHQVIYSKYPDIMLVGETPHTSMNQAKLYVEPNRQELNMVFQFEHMHVDYGAYGRYSDVTFKMSDLRQSMARWQKTLSWNALYLGNHDQPRLVSRFGDEGRYRVKSAKMLAMIQILQKGTPFIYQGDEIGMTNAHFTALSQYKDLEAHNTAAFLQSEHVSHKQIMTFLARKSRDNARTPMQWEDTVNGGFSSHKPWIEVNTNYAKINVIEATSDENSILAFYRQLIALKLQSQLTIDGDFTLISANDSSVFAYQRQLDGQKLIVLGSFSDKKVRYSLPKEIANANGKLVLSNYQDTPNDLNPTLFLKPYEGVVYLINEQHE</sequence>
<dbReference type="InterPro" id="IPR045857">
    <property type="entry name" value="O16G_dom_2"/>
</dbReference>
<dbReference type="InterPro" id="IPR017853">
    <property type="entry name" value="GH"/>
</dbReference>
<keyword evidence="3" id="KW-0326">Glycosidase</keyword>
<dbReference type="EMBL" id="PVOB01000008">
    <property type="protein sequence ID" value="PRO96180.1"/>
    <property type="molecule type" value="Genomic_DNA"/>
</dbReference>
<evidence type="ECO:0000313" key="8">
    <source>
        <dbReference type="Proteomes" id="UP000276249"/>
    </source>
</evidence>
<dbReference type="Gene3D" id="2.60.40.1180">
    <property type="entry name" value="Golgi alpha-mannosidase II"/>
    <property type="match status" value="1"/>
</dbReference>
<organism evidence="6 8">
    <name type="scientific">Lactiplantibacillus pentosus</name>
    <name type="common">Lactobacillus pentosus</name>
    <dbReference type="NCBI Taxonomy" id="1589"/>
    <lineage>
        <taxon>Bacteria</taxon>
        <taxon>Bacillati</taxon>
        <taxon>Bacillota</taxon>
        <taxon>Bacilli</taxon>
        <taxon>Lactobacillales</taxon>
        <taxon>Lactobacillaceae</taxon>
        <taxon>Lactiplantibacillus</taxon>
    </lineage>
</organism>
<dbReference type="SUPFAM" id="SSF51011">
    <property type="entry name" value="Glycosyl hydrolase domain"/>
    <property type="match status" value="1"/>
</dbReference>
<dbReference type="Proteomes" id="UP000238378">
    <property type="component" value="Unassembled WGS sequence"/>
</dbReference>
<name>A0ABD7ILR1_LACPE</name>
<dbReference type="Gene3D" id="3.90.400.10">
    <property type="entry name" value="Oligo-1,6-glucosidase, Domain 2"/>
    <property type="match status" value="1"/>
</dbReference>
<evidence type="ECO:0000313" key="7">
    <source>
        <dbReference type="Proteomes" id="UP000238378"/>
    </source>
</evidence>
<comment type="caution">
    <text evidence="6">The sequence shown here is derived from an EMBL/GenBank/DDBJ whole genome shotgun (WGS) entry which is preliminary data.</text>
</comment>
<dbReference type="EMBL" id="RDCJ01000109">
    <property type="protein sequence ID" value="RMW44304.1"/>
    <property type="molecule type" value="Genomic_DNA"/>
</dbReference>
<dbReference type="SMART" id="SM00642">
    <property type="entry name" value="Aamy"/>
    <property type="match status" value="1"/>
</dbReference>
<accession>A0ABD7ILR1</accession>
<keyword evidence="2" id="KW-0378">Hydrolase</keyword>
<comment type="similarity">
    <text evidence="1">Belongs to the glycosyl hydrolase 13 family.</text>
</comment>
<dbReference type="FunFam" id="2.60.40.1180:FF:000007">
    <property type="entry name" value="Sucrose isomerase"/>
    <property type="match status" value="1"/>
</dbReference>
<dbReference type="Pfam" id="PF00128">
    <property type="entry name" value="Alpha-amylase"/>
    <property type="match status" value="1"/>
</dbReference>
<reference evidence="6 8" key="2">
    <citation type="submission" date="2018-10" db="EMBL/GenBank/DDBJ databases">
        <title>Genome sequences of five Lactobacillus pentosus strains isolated from brines of traditionally fermented spanish-style green table olives and differences between them.</title>
        <authorList>
            <person name="Jimenez Diaz R."/>
        </authorList>
    </citation>
    <scope>NUCLEOTIDE SEQUENCE [LARGE SCALE GENOMIC DNA]</scope>
    <source>
        <strain evidence="6 8">IG10</strain>
    </source>
</reference>
<dbReference type="RefSeq" id="WP_105960681.1">
    <property type="nucleotide sequence ID" value="NZ_JAHLCJ010000005.1"/>
</dbReference>
<dbReference type="PANTHER" id="PTHR10357">
    <property type="entry name" value="ALPHA-AMYLASE FAMILY MEMBER"/>
    <property type="match status" value="1"/>
</dbReference>
<dbReference type="GO" id="GO:0016052">
    <property type="term" value="P:carbohydrate catabolic process"/>
    <property type="evidence" value="ECO:0007669"/>
    <property type="project" value="UniProtKB-ARBA"/>
</dbReference>
<dbReference type="FunFam" id="3.90.400.10:FF:000002">
    <property type="entry name" value="Sucrose isomerase"/>
    <property type="match status" value="1"/>
</dbReference>
<evidence type="ECO:0000256" key="3">
    <source>
        <dbReference type="ARBA" id="ARBA00023295"/>
    </source>
</evidence>
<dbReference type="SUPFAM" id="SSF51445">
    <property type="entry name" value="(Trans)glycosidases"/>
    <property type="match status" value="1"/>
</dbReference>
<reference evidence="5 7" key="1">
    <citation type="submission" date="2018-03" db="EMBL/GenBank/DDBJ databases">
        <title>Draft Genome Sequences of six Lactobacillus pentosus Strains Isolated from Brines of Traditionally Fermented Spanish-Style Green Table Olives.</title>
        <authorList>
            <person name="Calero-Delgado B."/>
            <person name="Martin-Platero A.M."/>
            <person name="Perez-Pulido A.J."/>
            <person name="Benitez-Cabello A."/>
            <person name="Casimiro-Soriguer C.S."/>
            <person name="Martinez-Bueno M."/>
            <person name="Arroyo-Lopez F.N."/>
            <person name="Rodriguez-Gomez F."/>
            <person name="Bautista-Gallego J."/>
            <person name="Garrido-Fernandez A."/>
            <person name="Jimenez-Diaz R."/>
        </authorList>
    </citation>
    <scope>NUCLEOTIDE SEQUENCE [LARGE SCALE GENOMIC DNA]</scope>
    <source>
        <strain evidence="5 7">IG2</strain>
    </source>
</reference>
<dbReference type="AlphaFoldDB" id="A0ABD7ILR1"/>